<gene>
    <name evidence="8" type="ORF">KUTeg_022872</name>
</gene>
<comment type="caution">
    <text evidence="8">The sequence shown here is derived from an EMBL/GenBank/DDBJ whole genome shotgun (WGS) entry which is preliminary data.</text>
</comment>
<evidence type="ECO:0000256" key="5">
    <source>
        <dbReference type="ARBA" id="ARBA00022884"/>
    </source>
</evidence>
<dbReference type="Pfam" id="PF05731">
    <property type="entry name" value="TROVE"/>
    <property type="match status" value="1"/>
</dbReference>
<reference evidence="8 9" key="1">
    <citation type="submission" date="2022-12" db="EMBL/GenBank/DDBJ databases">
        <title>Chromosome-level genome of Tegillarca granosa.</title>
        <authorList>
            <person name="Kim J."/>
        </authorList>
    </citation>
    <scope>NUCLEOTIDE SEQUENCE [LARGE SCALE GENOMIC DNA]</scope>
    <source>
        <strain evidence="8">Teg-2019</strain>
        <tissue evidence="8">Adductor muscle</tissue>
    </source>
</reference>
<keyword evidence="4" id="KW-0479">Metal-binding</keyword>
<evidence type="ECO:0000256" key="2">
    <source>
        <dbReference type="ARBA" id="ARBA00007814"/>
    </source>
</evidence>
<sequence>MDFYELMEVDLHNVVRVTQKITVESVKPQTERLNELQVQNNAGGYSYRIDDKTRLLRYLVLGSDGGTYYCGENMMKRENVACIDRLIIAGRGLEVVDCIYKVSIQGRSCKQNSVLYALAVCARSNDPHTKSSAYRVLPEVCRIPTHLFQFIKYCENESSGTGWGRAHKRAVCNWYKRYKNEPLKLAYLVTKYRNRNDWSHKDVLRLAHIKTPDDSVGFVVKYLVKGLKHAKMAENQEITDSDKEKVKKFLEAVEKANSCTDENVIIGLIDTFHLAREHVPTEMLNSPSVWQALIWKMPVTAMIRNLGKMSSLELLSEGTENEKKIVKKLTDREQLSSSKIHPFTILIAWNQYKKGHGDKGSLKWKVNHRVLKALDDAFHLSFSNVEPTGKRISLAIDVSGSMNCPVVGNASVTAREASAAMMMLTARVESDFEIVAFSRGLTKLNINSNDSLQSVISKCNQLYFSMTDCSLPITNAIEQSKSFDVFIIYTDSETYYGMTHPSEALVRYRQYMGVPDAKLIVVGMASNGFSIADPNDPFMMDVVGFDTAAPQAIENFINNGTL</sequence>
<evidence type="ECO:0000256" key="6">
    <source>
        <dbReference type="ARBA" id="ARBA00023274"/>
    </source>
</evidence>
<accession>A0ABQ9E5J0</accession>
<dbReference type="InterPro" id="IPR008858">
    <property type="entry name" value="TROVE_dom"/>
</dbReference>
<evidence type="ECO:0000256" key="4">
    <source>
        <dbReference type="ARBA" id="ARBA00022723"/>
    </source>
</evidence>
<evidence type="ECO:0000256" key="1">
    <source>
        <dbReference type="ARBA" id="ARBA00004496"/>
    </source>
</evidence>
<dbReference type="SUPFAM" id="SSF140864">
    <property type="entry name" value="TROVE domain-like"/>
    <property type="match status" value="1"/>
</dbReference>
<dbReference type="PANTHER" id="PTHR14202">
    <property type="entry name" value="60 KDA RIBONUCLEOPROTEIN SSA/RO"/>
    <property type="match status" value="1"/>
</dbReference>
<protein>
    <recommendedName>
        <fullName evidence="7">TROVE domain-containing protein</fullName>
    </recommendedName>
</protein>
<dbReference type="Gene3D" id="3.40.50.410">
    <property type="entry name" value="von Willebrand factor, type A domain"/>
    <property type="match status" value="2"/>
</dbReference>
<dbReference type="Pfam" id="PF25045">
    <property type="entry name" value="vWA_Ro60"/>
    <property type="match status" value="1"/>
</dbReference>
<dbReference type="Proteomes" id="UP001217089">
    <property type="component" value="Unassembled WGS sequence"/>
</dbReference>
<dbReference type="SUPFAM" id="SSF53300">
    <property type="entry name" value="vWA-like"/>
    <property type="match status" value="1"/>
</dbReference>
<evidence type="ECO:0000313" key="9">
    <source>
        <dbReference type="Proteomes" id="UP001217089"/>
    </source>
</evidence>
<keyword evidence="3" id="KW-0963">Cytoplasm</keyword>
<dbReference type="InterPro" id="IPR040322">
    <property type="entry name" value="TROVE2"/>
</dbReference>
<feature type="domain" description="TROVE" evidence="7">
    <location>
        <begin position="38"/>
        <end position="390"/>
    </location>
</feature>
<name>A0ABQ9E5J0_TEGGR</name>
<dbReference type="InterPro" id="IPR056800">
    <property type="entry name" value="vWA_Ro60"/>
</dbReference>
<dbReference type="InterPro" id="IPR036465">
    <property type="entry name" value="vWFA_dom_sf"/>
</dbReference>
<dbReference type="PANTHER" id="PTHR14202:SF0">
    <property type="entry name" value="RNA-BINDING PROTEIN RO60"/>
    <property type="match status" value="1"/>
</dbReference>
<keyword evidence="5" id="KW-0694">RNA-binding</keyword>
<evidence type="ECO:0000259" key="7">
    <source>
        <dbReference type="PROSITE" id="PS50988"/>
    </source>
</evidence>
<keyword evidence="9" id="KW-1185">Reference proteome</keyword>
<evidence type="ECO:0000313" key="8">
    <source>
        <dbReference type="EMBL" id="KAJ8298812.1"/>
    </source>
</evidence>
<dbReference type="EMBL" id="JARBDR010000921">
    <property type="protein sequence ID" value="KAJ8298812.1"/>
    <property type="molecule type" value="Genomic_DNA"/>
</dbReference>
<comment type="similarity">
    <text evidence="2">Belongs to the Ro 60 kDa family.</text>
</comment>
<organism evidence="8 9">
    <name type="scientific">Tegillarca granosa</name>
    <name type="common">Malaysian cockle</name>
    <name type="synonym">Anadara granosa</name>
    <dbReference type="NCBI Taxonomy" id="220873"/>
    <lineage>
        <taxon>Eukaryota</taxon>
        <taxon>Metazoa</taxon>
        <taxon>Spiralia</taxon>
        <taxon>Lophotrochozoa</taxon>
        <taxon>Mollusca</taxon>
        <taxon>Bivalvia</taxon>
        <taxon>Autobranchia</taxon>
        <taxon>Pteriomorphia</taxon>
        <taxon>Arcoida</taxon>
        <taxon>Arcoidea</taxon>
        <taxon>Arcidae</taxon>
        <taxon>Tegillarca</taxon>
    </lineage>
</organism>
<proteinExistence type="inferred from homology"/>
<evidence type="ECO:0000256" key="3">
    <source>
        <dbReference type="ARBA" id="ARBA00022490"/>
    </source>
</evidence>
<keyword evidence="6" id="KW-0687">Ribonucleoprotein</keyword>
<comment type="subcellular location">
    <subcellularLocation>
        <location evidence="1">Cytoplasm</location>
    </subcellularLocation>
</comment>
<dbReference type="InterPro" id="IPR037214">
    <property type="entry name" value="TROVE_dom_sf"/>
</dbReference>
<dbReference type="PROSITE" id="PS50988">
    <property type="entry name" value="TROVE"/>
    <property type="match status" value="1"/>
</dbReference>